<evidence type="ECO:0000313" key="1">
    <source>
        <dbReference type="Ensembl" id="ENSOARP00020045599.1"/>
    </source>
</evidence>
<proteinExistence type="predicted"/>
<name>A0AC11DIB8_SHEEP</name>
<protein>
    <submittedName>
        <fullName evidence="1">Platelet derived growth factor receptor beta</fullName>
    </submittedName>
</protein>
<accession>A0AC11DIB8</accession>
<sequence length="245" mass="26698">MRLPSALRAAVLKGQVLLLLLLFLLGPRASGSLVIIPPGPELVLNLSSTFVLTCSGPAPVVWERMSQKPPQEMTETQDGTFSSVLTLVNVTGLDTGEYFCGYKGSHGLEASERKRLYIFVPGEDPWPVHYSSSALLSCRHLGELREHFTEMVKHSHLRNADEPGNPAWLSPGVCPLSPLVLDVCLLSASLPHSWFPRMLHSQLVPMCTPLASASHLPHLPSSRSPAVLQLVTYLLSQADAVHIKC</sequence>
<reference evidence="1" key="3">
    <citation type="submission" date="2025-09" db="UniProtKB">
        <authorList>
            <consortium name="Ensembl"/>
        </authorList>
    </citation>
    <scope>IDENTIFICATION</scope>
</reference>
<organism evidence="1">
    <name type="scientific">Ovis aries</name>
    <name type="common">Sheep</name>
    <dbReference type="NCBI Taxonomy" id="9940"/>
    <lineage>
        <taxon>Eukaryota</taxon>
        <taxon>Metazoa</taxon>
        <taxon>Chordata</taxon>
        <taxon>Craniata</taxon>
        <taxon>Vertebrata</taxon>
        <taxon>Euteleostomi</taxon>
        <taxon>Mammalia</taxon>
        <taxon>Eutheria</taxon>
        <taxon>Laurasiatheria</taxon>
        <taxon>Artiodactyla</taxon>
        <taxon>Ruminantia</taxon>
        <taxon>Pecora</taxon>
        <taxon>Bovidae</taxon>
        <taxon>Caprinae</taxon>
        <taxon>Ovis</taxon>
    </lineage>
</organism>
<gene>
    <name evidence="1" type="primary">PDGFRB</name>
</gene>
<reference evidence="1" key="2">
    <citation type="submission" date="2025-08" db="UniProtKB">
        <authorList>
            <consortium name="Ensembl"/>
        </authorList>
    </citation>
    <scope>IDENTIFICATION</scope>
</reference>
<reference evidence="1" key="1">
    <citation type="submission" date="2020-11" db="EMBL/GenBank/DDBJ databases">
        <authorList>
            <person name="Davenport K.M."/>
            <person name="Bickhart D.M."/>
            <person name="Smith T.P.L."/>
            <person name="Murdoch B.M."/>
            <person name="Rosen B.D."/>
        </authorList>
    </citation>
    <scope>NUCLEOTIDE SEQUENCE [LARGE SCALE GENOMIC DNA]</scope>
    <source>
        <strain evidence="1">OAR_USU_Benz2616</strain>
    </source>
</reference>
<dbReference type="Ensembl" id="ENSOART00020073036.1">
    <property type="protein sequence ID" value="ENSOARP00020045599.1"/>
    <property type="gene ID" value="ENSOARG00020011812.2"/>
</dbReference>